<gene>
    <name evidence="2" type="ORF">WOLCODRAFT_192015</name>
</gene>
<dbReference type="AlphaFoldDB" id="A0A2H3JL35"/>
<keyword evidence="3" id="KW-1185">Reference proteome</keyword>
<accession>A0A2H3JL35</accession>
<name>A0A2H3JL35_WOLCO</name>
<evidence type="ECO:0000256" key="1">
    <source>
        <dbReference type="SAM" id="MobiDB-lite"/>
    </source>
</evidence>
<feature type="compositionally biased region" description="Polar residues" evidence="1">
    <location>
        <begin position="18"/>
        <end position="38"/>
    </location>
</feature>
<proteinExistence type="predicted"/>
<sequence length="38" mass="3968">MDAFITIATPVPAEETEQNVPTNFDTTNGGANSNCVVV</sequence>
<feature type="region of interest" description="Disordered" evidence="1">
    <location>
        <begin position="8"/>
        <end position="38"/>
    </location>
</feature>
<evidence type="ECO:0000313" key="2">
    <source>
        <dbReference type="EMBL" id="PCH42916.1"/>
    </source>
</evidence>
<reference evidence="2 3" key="1">
    <citation type="journal article" date="2012" name="Science">
        <title>The Paleozoic origin of enzymatic lignin decomposition reconstructed from 31 fungal genomes.</title>
        <authorList>
            <person name="Floudas D."/>
            <person name="Binder M."/>
            <person name="Riley R."/>
            <person name="Barry K."/>
            <person name="Blanchette R.A."/>
            <person name="Henrissat B."/>
            <person name="Martinez A.T."/>
            <person name="Otillar R."/>
            <person name="Spatafora J.W."/>
            <person name="Yadav J.S."/>
            <person name="Aerts A."/>
            <person name="Benoit I."/>
            <person name="Boyd A."/>
            <person name="Carlson A."/>
            <person name="Copeland A."/>
            <person name="Coutinho P.M."/>
            <person name="de Vries R.P."/>
            <person name="Ferreira P."/>
            <person name="Findley K."/>
            <person name="Foster B."/>
            <person name="Gaskell J."/>
            <person name="Glotzer D."/>
            <person name="Gorecki P."/>
            <person name="Heitman J."/>
            <person name="Hesse C."/>
            <person name="Hori C."/>
            <person name="Igarashi K."/>
            <person name="Jurgens J.A."/>
            <person name="Kallen N."/>
            <person name="Kersten P."/>
            <person name="Kohler A."/>
            <person name="Kuees U."/>
            <person name="Kumar T.K.A."/>
            <person name="Kuo A."/>
            <person name="LaButti K."/>
            <person name="Larrondo L.F."/>
            <person name="Lindquist E."/>
            <person name="Ling A."/>
            <person name="Lombard V."/>
            <person name="Lucas S."/>
            <person name="Lundell T."/>
            <person name="Martin R."/>
            <person name="McLaughlin D.J."/>
            <person name="Morgenstern I."/>
            <person name="Morin E."/>
            <person name="Murat C."/>
            <person name="Nagy L.G."/>
            <person name="Nolan M."/>
            <person name="Ohm R.A."/>
            <person name="Patyshakuliyeva A."/>
            <person name="Rokas A."/>
            <person name="Ruiz-Duenas F.J."/>
            <person name="Sabat G."/>
            <person name="Salamov A."/>
            <person name="Samejima M."/>
            <person name="Schmutz J."/>
            <person name="Slot J.C."/>
            <person name="St John F."/>
            <person name="Stenlid J."/>
            <person name="Sun H."/>
            <person name="Sun S."/>
            <person name="Syed K."/>
            <person name="Tsang A."/>
            <person name="Wiebenga A."/>
            <person name="Young D."/>
            <person name="Pisabarro A."/>
            <person name="Eastwood D.C."/>
            <person name="Martin F."/>
            <person name="Cullen D."/>
            <person name="Grigoriev I.V."/>
            <person name="Hibbett D.S."/>
        </authorList>
    </citation>
    <scope>NUCLEOTIDE SEQUENCE [LARGE SCALE GENOMIC DNA]</scope>
    <source>
        <strain evidence="2 3">MD-104</strain>
    </source>
</reference>
<dbReference type="EMBL" id="KB468135">
    <property type="protein sequence ID" value="PCH42916.1"/>
    <property type="molecule type" value="Genomic_DNA"/>
</dbReference>
<organism evidence="2 3">
    <name type="scientific">Wolfiporia cocos (strain MD-104)</name>
    <name type="common">Brown rot fungus</name>
    <dbReference type="NCBI Taxonomy" id="742152"/>
    <lineage>
        <taxon>Eukaryota</taxon>
        <taxon>Fungi</taxon>
        <taxon>Dikarya</taxon>
        <taxon>Basidiomycota</taxon>
        <taxon>Agaricomycotina</taxon>
        <taxon>Agaricomycetes</taxon>
        <taxon>Polyporales</taxon>
        <taxon>Phaeolaceae</taxon>
        <taxon>Wolfiporia</taxon>
    </lineage>
</organism>
<evidence type="ECO:0000313" key="3">
    <source>
        <dbReference type="Proteomes" id="UP000218811"/>
    </source>
</evidence>
<dbReference type="Proteomes" id="UP000218811">
    <property type="component" value="Unassembled WGS sequence"/>
</dbReference>
<protein>
    <submittedName>
        <fullName evidence="2">Fungal pheromone</fullName>
    </submittedName>
</protein>